<dbReference type="EMBL" id="JBJQOH010000007">
    <property type="protein sequence ID" value="KAL3680416.1"/>
    <property type="molecule type" value="Genomic_DNA"/>
</dbReference>
<keyword evidence="2" id="KW-1185">Reference proteome</keyword>
<dbReference type="PANTHER" id="PTHR37178">
    <property type="entry name" value="PLANT/PROTEIN"/>
    <property type="match status" value="1"/>
</dbReference>
<proteinExistence type="predicted"/>
<dbReference type="Proteomes" id="UP001633002">
    <property type="component" value="Unassembled WGS sequence"/>
</dbReference>
<protein>
    <submittedName>
        <fullName evidence="1">Uncharacterized protein</fullName>
    </submittedName>
</protein>
<dbReference type="AlphaFoldDB" id="A0ABD3GP96"/>
<comment type="caution">
    <text evidence="1">The sequence shown here is derived from an EMBL/GenBank/DDBJ whole genome shotgun (WGS) entry which is preliminary data.</text>
</comment>
<evidence type="ECO:0000313" key="1">
    <source>
        <dbReference type="EMBL" id="KAL3680416.1"/>
    </source>
</evidence>
<dbReference type="PANTHER" id="PTHR37178:SF1">
    <property type="entry name" value="PLANT_PROTEIN"/>
    <property type="match status" value="1"/>
</dbReference>
<sequence length="474" mass="54260">MGKQCFLGLDKGVSGDADPAYPDGSLFNFMGFGSTVQEVHEGFEGEVKNGCLCLQSWAFEASSRTLSSRCYDVLESNSWRDSSKPVYVLAQDENRLLTMRTRRARSELESELNMEDREDGVLGLLEKMPAPKTGSGCCHSRGSRTVVFEMDDIPFREVFWKNDSYFQETLKLLTTSQLQQLLELKEWQKRQEEEQRLKQLSLHEDRLNQMSREEYADVWYFAFTETGNDLLSALRQTVNLEEHSQLTKLLGFDMKKCMEEKFPSKVIRRKRWWEYVTPGAFFEVMVPLLKKCEKVHSEDSNKICGFFVAVMQAFAECFSDIISHREIQMTTGIQAACDRLVHCQKDTCLSIAEEWRTVSRLRYERSPGSLYIFSSCFTDEIASDALAAVRSSLEEGYTEKFPTVAIICKVYIEKKWYKAQNPLAEVQVPLNLDASGNFCKIVAKRIGLPFPDDDRIHGLKELFEVPEGDVGAAD</sequence>
<organism evidence="1 2">
    <name type="scientific">Riccia sorocarpa</name>
    <dbReference type="NCBI Taxonomy" id="122646"/>
    <lineage>
        <taxon>Eukaryota</taxon>
        <taxon>Viridiplantae</taxon>
        <taxon>Streptophyta</taxon>
        <taxon>Embryophyta</taxon>
        <taxon>Marchantiophyta</taxon>
        <taxon>Marchantiopsida</taxon>
        <taxon>Marchantiidae</taxon>
        <taxon>Marchantiales</taxon>
        <taxon>Ricciaceae</taxon>
        <taxon>Riccia</taxon>
    </lineage>
</organism>
<accession>A0ABD3GP96</accession>
<name>A0ABD3GP96_9MARC</name>
<gene>
    <name evidence="1" type="ORF">R1sor_023372</name>
</gene>
<evidence type="ECO:0000313" key="2">
    <source>
        <dbReference type="Proteomes" id="UP001633002"/>
    </source>
</evidence>
<reference evidence="1 2" key="1">
    <citation type="submission" date="2024-09" db="EMBL/GenBank/DDBJ databases">
        <title>Chromosome-scale assembly of Riccia sorocarpa.</title>
        <authorList>
            <person name="Paukszto L."/>
        </authorList>
    </citation>
    <scope>NUCLEOTIDE SEQUENCE [LARGE SCALE GENOMIC DNA]</scope>
    <source>
        <strain evidence="1">LP-2024</strain>
        <tissue evidence="1">Aerial parts of the thallus</tissue>
    </source>
</reference>